<feature type="compositionally biased region" description="Basic and acidic residues" evidence="1">
    <location>
        <begin position="176"/>
        <end position="185"/>
    </location>
</feature>
<evidence type="ECO:0000313" key="2">
    <source>
        <dbReference type="EMBL" id="JAT19019.1"/>
    </source>
</evidence>
<dbReference type="EMBL" id="GEBQ01020958">
    <property type="protein sequence ID" value="JAT19019.1"/>
    <property type="molecule type" value="Transcribed_RNA"/>
</dbReference>
<feature type="non-terminal residue" evidence="2">
    <location>
        <position position="1"/>
    </location>
</feature>
<name>A0A1B6L5M2_9HEMI</name>
<proteinExistence type="predicted"/>
<feature type="region of interest" description="Disordered" evidence="1">
    <location>
        <begin position="70"/>
        <end position="127"/>
    </location>
</feature>
<feature type="compositionally biased region" description="Basic and acidic residues" evidence="1">
    <location>
        <begin position="156"/>
        <end position="165"/>
    </location>
</feature>
<organism evidence="2">
    <name type="scientific">Graphocephala atropunctata</name>
    <dbReference type="NCBI Taxonomy" id="36148"/>
    <lineage>
        <taxon>Eukaryota</taxon>
        <taxon>Metazoa</taxon>
        <taxon>Ecdysozoa</taxon>
        <taxon>Arthropoda</taxon>
        <taxon>Hexapoda</taxon>
        <taxon>Insecta</taxon>
        <taxon>Pterygota</taxon>
        <taxon>Neoptera</taxon>
        <taxon>Paraneoptera</taxon>
        <taxon>Hemiptera</taxon>
        <taxon>Auchenorrhyncha</taxon>
        <taxon>Membracoidea</taxon>
        <taxon>Cicadellidae</taxon>
        <taxon>Cicadellinae</taxon>
        <taxon>Cicadellini</taxon>
        <taxon>Graphocephala</taxon>
    </lineage>
</organism>
<reference evidence="2" key="1">
    <citation type="submission" date="2015-11" db="EMBL/GenBank/DDBJ databases">
        <title>De novo transcriptome assembly of four potential Pierce s Disease insect vectors from Arizona vineyards.</title>
        <authorList>
            <person name="Tassone E.E."/>
        </authorList>
    </citation>
    <scope>NUCLEOTIDE SEQUENCE</scope>
</reference>
<dbReference type="AlphaFoldDB" id="A0A1B6L5M2"/>
<feature type="region of interest" description="Disordered" evidence="1">
    <location>
        <begin position="156"/>
        <end position="185"/>
    </location>
</feature>
<gene>
    <name evidence="2" type="ORF">g.3588</name>
</gene>
<feature type="compositionally biased region" description="Basic and acidic residues" evidence="1">
    <location>
        <begin position="104"/>
        <end position="127"/>
    </location>
</feature>
<sequence>ALVADYEGNYKDYESNRIMARLWHLYTRAERIPVGAAAPEVEESKANLQGRSKELLSAFEKAIADCKASLAEENKNEETISQGRPTPKPLAEQYQGLPTPQELEDIKKRREEDQKMTEERRMQENRLRQEEKRIQEEKQLQEERWKQRERELKKEWKKLEDRKSQTDGTSTTAVRPTHEETFQEDKKSLPCYVPVYKWGLKFDGQSQSIGAFLQRVEEMRR</sequence>
<accession>A0A1B6L5M2</accession>
<protein>
    <submittedName>
        <fullName evidence="2">Uncharacterized protein</fullName>
    </submittedName>
</protein>
<evidence type="ECO:0000256" key="1">
    <source>
        <dbReference type="SAM" id="MobiDB-lite"/>
    </source>
</evidence>
<feature type="non-terminal residue" evidence="2">
    <location>
        <position position="221"/>
    </location>
</feature>